<protein>
    <recommendedName>
        <fullName evidence="4">Membrane protein 6-pyruvoyl-tetrahydropterin synthase-related domain-containing protein</fullName>
    </recommendedName>
</protein>
<feature type="transmembrane region" description="Helical" evidence="1">
    <location>
        <begin position="299"/>
        <end position="315"/>
    </location>
</feature>
<evidence type="ECO:0000313" key="3">
    <source>
        <dbReference type="Proteomes" id="UP001198439"/>
    </source>
</evidence>
<sequence>MRKKYNLQFILLFILIIILASIPLFHNQIVLGDDLSFHILRIRNLSESLKHFDLFPKIDVLTLNGYGYGSNLMYPNIFLYLPAILHVLGLDIVLSYKIFVIFIHVITCLICYYTCYKISNGKYASLVASAIYTLCQYRMLDVYSRGSVGEYLAITFVPLIVLGVYDYLFDDFNNPHYLGVGFWGLMMSHTISLEIMMAVTIVIFLINYKKVFIKEKIVKLCITAIIVLLASAIYLFPMLEQFLFYKFNVSHTAGLWEYGMSLKDLFNMNKYGIGIIVPLLLIIRFFIRDRRKVVLGDQCLVAGLFALYMTTKYFPWKLISKIFVIQFPWRMNAVAMVFFAIAIAIYLKNINNKYFYYLEMSLIIISVVLFNQSLQQRFYSTQSSFDDTCVLGAGEWLPEGTNTSLLTDSSHVIYDKNIINMEKNYNSIKFVAKSTGKYDIPLLYYKGYVAYIDNGEKKEYQEVCKKENNLVCVNVSKENSRVVVKYEGTLIQKVSVWVTFVTFIYIIMYFVKKSRYNV</sequence>
<proteinExistence type="predicted"/>
<feature type="transmembrane region" description="Helical" evidence="1">
    <location>
        <begin position="268"/>
        <end position="287"/>
    </location>
</feature>
<reference evidence="2" key="1">
    <citation type="submission" date="2021-10" db="EMBL/GenBank/DDBJ databases">
        <title>Collection of gut derived symbiotic bacterial strains cultured from healthy donors.</title>
        <authorList>
            <person name="Lin H."/>
            <person name="Littmann E."/>
            <person name="Kohout C."/>
            <person name="Pamer E.G."/>
        </authorList>
    </citation>
    <scope>NUCLEOTIDE SEQUENCE</scope>
    <source>
        <strain evidence="2">DFI.4.48</strain>
    </source>
</reference>
<accession>A0AAW4VSY4</accession>
<keyword evidence="1" id="KW-0472">Membrane</keyword>
<dbReference type="EMBL" id="JAJDKZ010000012">
    <property type="protein sequence ID" value="MCB8610078.1"/>
    <property type="molecule type" value="Genomic_DNA"/>
</dbReference>
<keyword evidence="1" id="KW-1133">Transmembrane helix</keyword>
<dbReference type="RefSeq" id="WP_227279472.1">
    <property type="nucleotide sequence ID" value="NZ_JAJDKR010000011.1"/>
</dbReference>
<feature type="transmembrane region" description="Helical" evidence="1">
    <location>
        <begin position="180"/>
        <end position="205"/>
    </location>
</feature>
<comment type="caution">
    <text evidence="2">The sequence shown here is derived from an EMBL/GenBank/DDBJ whole genome shotgun (WGS) entry which is preliminary data.</text>
</comment>
<feature type="transmembrane region" description="Helical" evidence="1">
    <location>
        <begin position="151"/>
        <end position="168"/>
    </location>
</feature>
<feature type="transmembrane region" description="Helical" evidence="1">
    <location>
        <begin position="96"/>
        <end position="115"/>
    </location>
</feature>
<feature type="transmembrane region" description="Helical" evidence="1">
    <location>
        <begin position="217"/>
        <end position="236"/>
    </location>
</feature>
<feature type="transmembrane region" description="Helical" evidence="1">
    <location>
        <begin position="327"/>
        <end position="347"/>
    </location>
</feature>
<keyword evidence="1" id="KW-0812">Transmembrane</keyword>
<feature type="transmembrane region" description="Helical" evidence="1">
    <location>
        <begin position="494"/>
        <end position="511"/>
    </location>
</feature>
<evidence type="ECO:0008006" key="4">
    <source>
        <dbReference type="Google" id="ProtNLM"/>
    </source>
</evidence>
<dbReference type="Proteomes" id="UP001198439">
    <property type="component" value="Unassembled WGS sequence"/>
</dbReference>
<organism evidence="2 3">
    <name type="scientific">Faecalibacillus faecis</name>
    <dbReference type="NCBI Taxonomy" id="1982628"/>
    <lineage>
        <taxon>Bacteria</taxon>
        <taxon>Bacillati</taxon>
        <taxon>Bacillota</taxon>
        <taxon>Erysipelotrichia</taxon>
        <taxon>Erysipelotrichales</taxon>
        <taxon>Coprobacillaceae</taxon>
        <taxon>Faecalibacillus</taxon>
    </lineage>
</organism>
<dbReference type="AlphaFoldDB" id="A0AAW4VSY4"/>
<feature type="transmembrane region" description="Helical" evidence="1">
    <location>
        <begin position="354"/>
        <end position="374"/>
    </location>
</feature>
<gene>
    <name evidence="2" type="ORF">LJD69_05680</name>
</gene>
<evidence type="ECO:0000256" key="1">
    <source>
        <dbReference type="SAM" id="Phobius"/>
    </source>
</evidence>
<evidence type="ECO:0000313" key="2">
    <source>
        <dbReference type="EMBL" id="MCB8610078.1"/>
    </source>
</evidence>
<name>A0AAW4VSY4_9FIRM</name>